<dbReference type="SUPFAM" id="SSF53850">
    <property type="entry name" value="Periplasmic binding protein-like II"/>
    <property type="match status" value="1"/>
</dbReference>
<dbReference type="Gene3D" id="3.10.105.10">
    <property type="entry name" value="Dipeptide-binding Protein, Domain 3"/>
    <property type="match status" value="1"/>
</dbReference>
<keyword evidence="3" id="KW-0813">Transport</keyword>
<dbReference type="Proteomes" id="UP000054123">
    <property type="component" value="Unassembled WGS sequence"/>
</dbReference>
<dbReference type="GO" id="GO:0043190">
    <property type="term" value="C:ATP-binding cassette (ABC) transporter complex"/>
    <property type="evidence" value="ECO:0007669"/>
    <property type="project" value="InterPro"/>
</dbReference>
<evidence type="ECO:0000256" key="3">
    <source>
        <dbReference type="ARBA" id="ARBA00022448"/>
    </source>
</evidence>
<dbReference type="InterPro" id="IPR039424">
    <property type="entry name" value="SBP_5"/>
</dbReference>
<evidence type="ECO:0000313" key="7">
    <source>
        <dbReference type="Proteomes" id="UP000054123"/>
    </source>
</evidence>
<protein>
    <submittedName>
        <fullName evidence="6">Peptide ABC transporter substrate-binding protein</fullName>
    </submittedName>
</protein>
<accession>A0A011NF69</accession>
<evidence type="ECO:0000313" key="6">
    <source>
        <dbReference type="EMBL" id="EXI63030.1"/>
    </source>
</evidence>
<keyword evidence="7" id="KW-1185">Reference proteome</keyword>
<organism evidence="6 7">
    <name type="scientific">Mannheimia granulomatis</name>
    <dbReference type="NCBI Taxonomy" id="85402"/>
    <lineage>
        <taxon>Bacteria</taxon>
        <taxon>Pseudomonadati</taxon>
        <taxon>Pseudomonadota</taxon>
        <taxon>Gammaproteobacteria</taxon>
        <taxon>Pasteurellales</taxon>
        <taxon>Pasteurellaceae</taxon>
        <taxon>Mannheimia</taxon>
    </lineage>
</organism>
<dbReference type="GO" id="GO:1904680">
    <property type="term" value="F:peptide transmembrane transporter activity"/>
    <property type="evidence" value="ECO:0007669"/>
    <property type="project" value="TreeGrafter"/>
</dbReference>
<proteinExistence type="inferred from homology"/>
<dbReference type="PIRSF" id="PIRSF002741">
    <property type="entry name" value="MppA"/>
    <property type="match status" value="1"/>
</dbReference>
<dbReference type="AlphaFoldDB" id="A0A011NF69"/>
<dbReference type="PANTHER" id="PTHR30290">
    <property type="entry name" value="PERIPLASMIC BINDING COMPONENT OF ABC TRANSPORTER"/>
    <property type="match status" value="1"/>
</dbReference>
<evidence type="ECO:0000256" key="1">
    <source>
        <dbReference type="ARBA" id="ARBA00004196"/>
    </source>
</evidence>
<name>A0A011NF69_9PAST</name>
<reference evidence="6 7" key="1">
    <citation type="journal article" date="2014" name="Genome Announc.">
        <title>Genome Sequence of a Presumptive Mannheimia haemolytica Strain with an A1/A6-Cross-Reactive Serotype from a White-Tailed Deer (Odocoileus virginianus).</title>
        <authorList>
            <person name="Lawrence P.K."/>
            <person name="Bey R.F."/>
            <person name="Wiener B."/>
            <person name="Kittichotirat W."/>
            <person name="Bumgarner R.E."/>
        </authorList>
    </citation>
    <scope>NUCLEOTIDE SEQUENCE [LARGE SCALE GENOMIC DNA]</scope>
    <source>
        <strain evidence="6 7">PKL10</strain>
    </source>
</reference>
<dbReference type="InterPro" id="IPR000914">
    <property type="entry name" value="SBP_5_dom"/>
</dbReference>
<dbReference type="InterPro" id="IPR030678">
    <property type="entry name" value="Peptide/Ni-bd"/>
</dbReference>
<comment type="subcellular location">
    <subcellularLocation>
        <location evidence="1">Cell envelope</location>
    </subcellularLocation>
</comment>
<gene>
    <name evidence="6" type="ORF">AK33_01090</name>
</gene>
<dbReference type="GO" id="GO:0030288">
    <property type="term" value="C:outer membrane-bounded periplasmic space"/>
    <property type="evidence" value="ECO:0007669"/>
    <property type="project" value="TreeGrafter"/>
</dbReference>
<dbReference type="CDD" id="cd08504">
    <property type="entry name" value="PBP2_OppA"/>
    <property type="match status" value="1"/>
</dbReference>
<dbReference type="OrthoDB" id="9801912at2"/>
<evidence type="ECO:0000256" key="4">
    <source>
        <dbReference type="ARBA" id="ARBA00022729"/>
    </source>
</evidence>
<dbReference type="GO" id="GO:0015833">
    <property type="term" value="P:peptide transport"/>
    <property type="evidence" value="ECO:0007669"/>
    <property type="project" value="TreeGrafter"/>
</dbReference>
<comment type="similarity">
    <text evidence="2">Belongs to the bacterial solute-binding protein 5 family.</text>
</comment>
<dbReference type="PROSITE" id="PS51257">
    <property type="entry name" value="PROKAR_LIPOPROTEIN"/>
    <property type="match status" value="1"/>
</dbReference>
<dbReference type="RefSeq" id="WP_042801218.1">
    <property type="nucleotide sequence ID" value="NZ_AVSP01000004.1"/>
</dbReference>
<evidence type="ECO:0000256" key="2">
    <source>
        <dbReference type="ARBA" id="ARBA00005695"/>
    </source>
</evidence>
<keyword evidence="4" id="KW-0732">Signal</keyword>
<dbReference type="PATRIC" id="fig|1450449.3.peg.165"/>
<dbReference type="PANTHER" id="PTHR30290:SF10">
    <property type="entry name" value="PERIPLASMIC OLIGOPEPTIDE-BINDING PROTEIN-RELATED"/>
    <property type="match status" value="1"/>
</dbReference>
<comment type="caution">
    <text evidence="6">The sequence shown here is derived from an EMBL/GenBank/DDBJ whole genome shotgun (WGS) entry which is preliminary data.</text>
</comment>
<dbReference type="EMBL" id="JANJ01000001">
    <property type="protein sequence ID" value="EXI63030.1"/>
    <property type="molecule type" value="Genomic_DNA"/>
</dbReference>
<sequence>MFKSLQAVKFVKKLAKITACMLLITACDKLNSPKSTQISPIESHTSELLKRAIYSDIFVLDPHKVNASADAAPLRDLLVGLMAYDAKGDIIPAIAQNGFSEDGKEWLFILNEKAKWSNGDAVTAHDFVASWQRLIEPQNRSSLAKYLVYMGVENAKAIQDKEKDASELGVVALNDHSLQIRLNHPNYLLPEMLAHAALLPTYHGIAPNSENFVSNGAYQLEEIISNKMVLKAVDTNIPFQTVEYQLIKPVDNYTRFDIVENPLYSQKTNIVKFPRLCSYYYEFNFSDPILSKKEIREALRTMVASAKIGQEHGIPSQSVMPHNLIKDREKTWNPIVVEQLLTKAGIHQDNPLKLKLLYDESHINIKIANQITRTLSQSELFQITPKMVDWETLSKLRYHKEFQLIRSGWCADYPDPVMFLQKFHSRSPDNHSNYKNELVDQKLERLQLENLSLEERNQLILDINELLYHDVAVLPLFQYQYRVGMVSSLLGIDLNNDSEVIYSKDLRRVSAKKD</sequence>
<dbReference type="Gene3D" id="3.90.76.10">
    <property type="entry name" value="Dipeptide-binding Protein, Domain 1"/>
    <property type="match status" value="1"/>
</dbReference>
<dbReference type="STRING" id="1122190.GCA_000621105_00305"/>
<feature type="domain" description="Solute-binding protein family 5" evidence="5">
    <location>
        <begin position="90"/>
        <end position="427"/>
    </location>
</feature>
<evidence type="ECO:0000259" key="5">
    <source>
        <dbReference type="Pfam" id="PF00496"/>
    </source>
</evidence>
<dbReference type="Pfam" id="PF00496">
    <property type="entry name" value="SBP_bac_5"/>
    <property type="match status" value="1"/>
</dbReference>
<dbReference type="FunFam" id="3.90.76.10:FF:000001">
    <property type="entry name" value="Oligopeptide ABC transporter substrate-binding protein"/>
    <property type="match status" value="1"/>
</dbReference>
<dbReference type="Gene3D" id="3.40.190.10">
    <property type="entry name" value="Periplasmic binding protein-like II"/>
    <property type="match status" value="1"/>
</dbReference>